<proteinExistence type="predicted"/>
<reference evidence="2" key="1">
    <citation type="submission" date="2023-11" db="EMBL/GenBank/DDBJ databases">
        <authorList>
            <person name="De Vega J J."/>
            <person name="De Vega J J."/>
        </authorList>
    </citation>
    <scope>NUCLEOTIDE SEQUENCE</scope>
</reference>
<accession>A0AAD2H9W7</accession>
<feature type="non-terminal residue" evidence="2">
    <location>
        <position position="111"/>
    </location>
</feature>
<feature type="compositionally biased region" description="Basic and acidic residues" evidence="1">
    <location>
        <begin position="102"/>
        <end position="111"/>
    </location>
</feature>
<dbReference type="AlphaFoldDB" id="A0AAD2H9W7"/>
<gene>
    <name evidence="2" type="ORF">MYCIT1_LOCUS15587</name>
</gene>
<organism evidence="2 3">
    <name type="scientific">Mycena citricolor</name>
    <dbReference type="NCBI Taxonomy" id="2018698"/>
    <lineage>
        <taxon>Eukaryota</taxon>
        <taxon>Fungi</taxon>
        <taxon>Dikarya</taxon>
        <taxon>Basidiomycota</taxon>
        <taxon>Agaricomycotina</taxon>
        <taxon>Agaricomycetes</taxon>
        <taxon>Agaricomycetidae</taxon>
        <taxon>Agaricales</taxon>
        <taxon>Marasmiineae</taxon>
        <taxon>Mycenaceae</taxon>
        <taxon>Mycena</taxon>
    </lineage>
</organism>
<feature type="non-terminal residue" evidence="2">
    <location>
        <position position="1"/>
    </location>
</feature>
<evidence type="ECO:0000256" key="1">
    <source>
        <dbReference type="SAM" id="MobiDB-lite"/>
    </source>
</evidence>
<dbReference type="Proteomes" id="UP001295794">
    <property type="component" value="Unassembled WGS sequence"/>
</dbReference>
<sequence length="111" mass="12111">RIRTTRSHSLLSLGARMRSMICVTISSVPENDWPLAPLQETLKALSAAKRASVVLKEANTNSAVVPANTESVPPSSFVPYRSKRLKQATFQPESDEESDGCAEPKSKSDRP</sequence>
<name>A0AAD2H9W7_9AGAR</name>
<keyword evidence="3" id="KW-1185">Reference proteome</keyword>
<protein>
    <submittedName>
        <fullName evidence="2">Uncharacterized protein</fullName>
    </submittedName>
</protein>
<evidence type="ECO:0000313" key="2">
    <source>
        <dbReference type="EMBL" id="CAK5270844.1"/>
    </source>
</evidence>
<dbReference type="EMBL" id="CAVNYO010000169">
    <property type="protein sequence ID" value="CAK5270844.1"/>
    <property type="molecule type" value="Genomic_DNA"/>
</dbReference>
<feature type="region of interest" description="Disordered" evidence="1">
    <location>
        <begin position="86"/>
        <end position="111"/>
    </location>
</feature>
<evidence type="ECO:0000313" key="3">
    <source>
        <dbReference type="Proteomes" id="UP001295794"/>
    </source>
</evidence>
<comment type="caution">
    <text evidence="2">The sequence shown here is derived from an EMBL/GenBank/DDBJ whole genome shotgun (WGS) entry which is preliminary data.</text>
</comment>